<proteinExistence type="predicted"/>
<dbReference type="Pfam" id="PF18899">
    <property type="entry name" value="DUF5655"/>
    <property type="match status" value="1"/>
</dbReference>
<evidence type="ECO:0000313" key="3">
    <source>
        <dbReference type="Proteomes" id="UP000035722"/>
    </source>
</evidence>
<dbReference type="Proteomes" id="UP000035722">
    <property type="component" value="Unassembled WGS sequence"/>
</dbReference>
<comment type="caution">
    <text evidence="2">The sequence shown here is derived from an EMBL/GenBank/DDBJ whole genome shotgun (WGS) entry which is preliminary data.</text>
</comment>
<gene>
    <name evidence="2" type="ORF">ARTSIC4J27_462</name>
</gene>
<sequence length="118" mass="13468">MVSVDAQQLFPGALMEIYDVLSARMSGLGSDIVEEFSRTQVSYGAARKFTWLTPISKSKALLTMDMWEEHHGSFVRDIIRFRHDKYTHQVEVRTAADIESVAALGWFEDSAAWGRKQR</sequence>
<dbReference type="AlphaFoldDB" id="A0A024GYI8"/>
<protein>
    <recommendedName>
        <fullName evidence="1">DUF5655 domain-containing protein</fullName>
    </recommendedName>
</protein>
<dbReference type="STRING" id="861266.ARTSIC4J27_462"/>
<accession>A0A024GYI8</accession>
<evidence type="ECO:0000259" key="1">
    <source>
        <dbReference type="Pfam" id="PF18899"/>
    </source>
</evidence>
<feature type="domain" description="DUF5655" evidence="1">
    <location>
        <begin position="13"/>
        <end position="106"/>
    </location>
</feature>
<dbReference type="EMBL" id="CAQI01000027">
    <property type="protein sequence ID" value="CCQ44536.1"/>
    <property type="molecule type" value="Genomic_DNA"/>
</dbReference>
<name>A0A024GYI8_9MICC</name>
<organism evidence="2 3">
    <name type="scientific">Pseudarthrobacter siccitolerans</name>
    <dbReference type="NCBI Taxonomy" id="861266"/>
    <lineage>
        <taxon>Bacteria</taxon>
        <taxon>Bacillati</taxon>
        <taxon>Actinomycetota</taxon>
        <taxon>Actinomycetes</taxon>
        <taxon>Micrococcales</taxon>
        <taxon>Micrococcaceae</taxon>
        <taxon>Pseudarthrobacter</taxon>
    </lineage>
</organism>
<dbReference type="InterPro" id="IPR043714">
    <property type="entry name" value="DUF5655"/>
</dbReference>
<reference evidence="3" key="1">
    <citation type="journal article" date="2014" name="Genome Announc.">
        <title>Genome Sequence of Arthrobacter siccitolerans 4J27, a Xeroprotectant-Producing Desiccation-Tolerant Microorganism.</title>
        <authorList>
            <person name="Manzanera M."/>
            <person name="Santa-Cruz-Calvo L."/>
            <person name="Vilchez J.I."/>
            <person name="Garcia-Fontana C."/>
            <person name="Silva-Castro G.A."/>
            <person name="Calvo C."/>
            <person name="Gonzalez-Lopez J."/>
        </authorList>
    </citation>
    <scope>NUCLEOTIDE SEQUENCE [LARGE SCALE GENOMIC DNA]</scope>
    <source>
        <strain evidence="3">4J27</strain>
    </source>
</reference>
<keyword evidence="3" id="KW-1185">Reference proteome</keyword>
<evidence type="ECO:0000313" key="2">
    <source>
        <dbReference type="EMBL" id="CCQ44536.1"/>
    </source>
</evidence>